<protein>
    <submittedName>
        <fullName evidence="1">Uncharacterized protein</fullName>
    </submittedName>
</protein>
<gene>
    <name evidence="1" type="ORF">COX77_00895</name>
</gene>
<evidence type="ECO:0000313" key="2">
    <source>
        <dbReference type="Proteomes" id="UP000230405"/>
    </source>
</evidence>
<proteinExistence type="predicted"/>
<evidence type="ECO:0000313" key="1">
    <source>
        <dbReference type="EMBL" id="PIZ99665.1"/>
    </source>
</evidence>
<dbReference type="AlphaFoldDB" id="A0A2M7VG33"/>
<organism evidence="1 2">
    <name type="scientific">Candidatus Komeilibacteria bacterium CG_4_10_14_0_2_um_filter_37_10</name>
    <dbReference type="NCBI Taxonomy" id="1974470"/>
    <lineage>
        <taxon>Bacteria</taxon>
        <taxon>Candidatus Komeiliibacteriota</taxon>
    </lineage>
</organism>
<accession>A0A2M7VG33</accession>
<sequence>MKETNLNIPSTHDSVDSSNIDDIISLSQKYNMMVNDEDIAQKQSYYVSEIETKKMLLSKNALSENIDRIPFRFRSEQFNSLNELSEIMSFDEVTRNTVHSILVKYLNYPKIISLLFELIVEISYCSDGAASYDFDKIKRALNIFERDDVFEVIKSTENNFGGNEAHLVSRISELRKYFLDECGEDYFELIKTYQVAPMVIEIFSRNVQGYFRNDFDFEEQTGLRDKKTNSLSSDRVRMKILAPFYKNSDTNNKIINKYNRLYFFLPEIKKLLLAKDLTGLKEYSILKKIDYPSDSENKDLDSVLQNYTIFMNFECFLNAHNKTYDWIENSLFKDAYDDRLLTKNDKDALYRRLNEEVGLIKDAFKKYFMAKLEVPRVEINNEKKVREYIYSILNDKSVKLTLNWEKGIANFESKYGSGTIKLISEDLLNTKLHKLIDEESESFDLKKYIFKLQREYFNIKLE</sequence>
<reference evidence="2" key="1">
    <citation type="submission" date="2017-09" db="EMBL/GenBank/DDBJ databases">
        <title>Depth-based differentiation of microbial function through sediment-hosted aquifers and enrichment of novel symbionts in the deep terrestrial subsurface.</title>
        <authorList>
            <person name="Probst A.J."/>
            <person name="Ladd B."/>
            <person name="Jarett J.K."/>
            <person name="Geller-Mcgrath D.E."/>
            <person name="Sieber C.M.K."/>
            <person name="Emerson J.B."/>
            <person name="Anantharaman K."/>
            <person name="Thomas B.C."/>
            <person name="Malmstrom R."/>
            <person name="Stieglmeier M."/>
            <person name="Klingl A."/>
            <person name="Woyke T."/>
            <person name="Ryan C.M."/>
            <person name="Banfield J.F."/>
        </authorList>
    </citation>
    <scope>NUCLEOTIDE SEQUENCE [LARGE SCALE GENOMIC DNA]</scope>
</reference>
<dbReference type="EMBL" id="PFPO01000016">
    <property type="protein sequence ID" value="PIZ99665.1"/>
    <property type="molecule type" value="Genomic_DNA"/>
</dbReference>
<comment type="caution">
    <text evidence="1">The sequence shown here is derived from an EMBL/GenBank/DDBJ whole genome shotgun (WGS) entry which is preliminary data.</text>
</comment>
<dbReference type="Proteomes" id="UP000230405">
    <property type="component" value="Unassembled WGS sequence"/>
</dbReference>
<name>A0A2M7VG33_9BACT</name>